<evidence type="ECO:0000313" key="4">
    <source>
        <dbReference type="Proteomes" id="UP000232323"/>
    </source>
</evidence>
<protein>
    <recommendedName>
        <fullName evidence="5">LisH domain-containing protein</fullName>
    </recommendedName>
</protein>
<sequence length="138" mass="15411">MTATASVEDLKEALRENLEASGTMRAIKAKMRASILKAINNDVGTEVTHSDKCKENLIINELLREYLIFNNLRETLSVFIPVALIEFANMDAESGAPEIRPFDRSFLCQHLRMEDGPNSTQLPLLYSLVAARTLAQSE</sequence>
<keyword evidence="2" id="KW-0206">Cytoskeleton</keyword>
<accession>A0A250XAT4</accession>
<evidence type="ECO:0008006" key="5">
    <source>
        <dbReference type="Google" id="ProtNLM"/>
    </source>
</evidence>
<dbReference type="STRING" id="1157962.A0A250XAT4"/>
<dbReference type="PANTHER" id="PTHR15431:SF4">
    <property type="entry name" value="PROTEIN TONNEAU 1B"/>
    <property type="match status" value="1"/>
</dbReference>
<dbReference type="Gene3D" id="1.20.960.40">
    <property type="match status" value="1"/>
</dbReference>
<dbReference type="Proteomes" id="UP000232323">
    <property type="component" value="Unassembled WGS sequence"/>
</dbReference>
<proteinExistence type="predicted"/>
<keyword evidence="1" id="KW-0963">Cytoplasm</keyword>
<organism evidence="3 4">
    <name type="scientific">Chlamydomonas eustigma</name>
    <dbReference type="NCBI Taxonomy" id="1157962"/>
    <lineage>
        <taxon>Eukaryota</taxon>
        <taxon>Viridiplantae</taxon>
        <taxon>Chlorophyta</taxon>
        <taxon>core chlorophytes</taxon>
        <taxon>Chlorophyceae</taxon>
        <taxon>CS clade</taxon>
        <taxon>Chlamydomonadales</taxon>
        <taxon>Chlamydomonadaceae</taxon>
        <taxon>Chlamydomonas</taxon>
    </lineage>
</organism>
<name>A0A250XAT4_9CHLO</name>
<dbReference type="PANTHER" id="PTHR15431">
    <property type="entry name" value="FGFR1 ONCOGENE PARTNER/LISH DOMAIN-CONTAINING PROTEIN"/>
    <property type="match status" value="1"/>
</dbReference>
<dbReference type="EMBL" id="BEGY01000049">
    <property type="protein sequence ID" value="GAX80187.1"/>
    <property type="molecule type" value="Genomic_DNA"/>
</dbReference>
<gene>
    <name evidence="3" type="ORF">CEUSTIGMA_g7625.t1</name>
</gene>
<evidence type="ECO:0000313" key="3">
    <source>
        <dbReference type="EMBL" id="GAX80187.1"/>
    </source>
</evidence>
<comment type="caution">
    <text evidence="3">The sequence shown here is derived from an EMBL/GenBank/DDBJ whole genome shotgun (WGS) entry which is preliminary data.</text>
</comment>
<evidence type="ECO:0000256" key="2">
    <source>
        <dbReference type="ARBA" id="ARBA00023212"/>
    </source>
</evidence>
<dbReference type="AlphaFoldDB" id="A0A250XAT4"/>
<reference evidence="3 4" key="1">
    <citation type="submission" date="2017-08" db="EMBL/GenBank/DDBJ databases">
        <title>Acidophilic green algal genome provides insights into adaptation to an acidic environment.</title>
        <authorList>
            <person name="Hirooka S."/>
            <person name="Hirose Y."/>
            <person name="Kanesaki Y."/>
            <person name="Higuchi S."/>
            <person name="Fujiwara T."/>
            <person name="Onuma R."/>
            <person name="Era A."/>
            <person name="Ohbayashi R."/>
            <person name="Uzuka A."/>
            <person name="Nozaki H."/>
            <person name="Yoshikawa H."/>
            <person name="Miyagishima S.Y."/>
        </authorList>
    </citation>
    <scope>NUCLEOTIDE SEQUENCE [LARGE SCALE GENOMIC DNA]</scope>
    <source>
        <strain evidence="3 4">NIES-2499</strain>
    </source>
</reference>
<keyword evidence="4" id="KW-1185">Reference proteome</keyword>
<dbReference type="OrthoDB" id="5970631at2759"/>
<evidence type="ECO:0000256" key="1">
    <source>
        <dbReference type="ARBA" id="ARBA00022490"/>
    </source>
</evidence>